<dbReference type="CDD" id="cd05483">
    <property type="entry name" value="retropepsin_like_bacteria"/>
    <property type="match status" value="1"/>
</dbReference>
<dbReference type="KEGG" id="fil:BN1229_v1_2578"/>
<name>A0A0D6JJU2_9HYPH</name>
<keyword evidence="2" id="KW-1185">Reference proteome</keyword>
<dbReference type="Gene3D" id="2.40.70.10">
    <property type="entry name" value="Acid Proteases"/>
    <property type="match status" value="1"/>
</dbReference>
<dbReference type="EMBL" id="LN829119">
    <property type="protein sequence ID" value="CPR21905.1"/>
    <property type="molecule type" value="Genomic_DNA"/>
</dbReference>
<dbReference type="InterPro" id="IPR001969">
    <property type="entry name" value="Aspartic_peptidase_AS"/>
</dbReference>
<organism evidence="1 2">
    <name type="scientific">Candidatus Filomicrobium marinum</name>
    <dbReference type="NCBI Taxonomy" id="1608628"/>
    <lineage>
        <taxon>Bacteria</taxon>
        <taxon>Pseudomonadati</taxon>
        <taxon>Pseudomonadota</taxon>
        <taxon>Alphaproteobacteria</taxon>
        <taxon>Hyphomicrobiales</taxon>
        <taxon>Hyphomicrobiaceae</taxon>
        <taxon>Filomicrobium</taxon>
    </lineage>
</organism>
<evidence type="ECO:0000313" key="2">
    <source>
        <dbReference type="Proteomes" id="UP000033187"/>
    </source>
</evidence>
<dbReference type="PROSITE" id="PS00141">
    <property type="entry name" value="ASP_PROTEASE"/>
    <property type="match status" value="1"/>
</dbReference>
<dbReference type="Pfam" id="PF13975">
    <property type="entry name" value="gag-asp_proteas"/>
    <property type="match status" value="1"/>
</dbReference>
<sequence length="186" mass="19995">MALSTGTRALLSEALSWTAAAAMIAVVAAHYTEIRDFALQTLSSSQNNVTQITDARSVPGSSPYGYVELRADTQGHYNSDIEINGRTVHAMVDTGATMVAMSYEDAEHAGIFLSPSNFTHRVNTANGVARVAPVTLDRVRLGSIEVRDVRAAVAERGRLNGTLLGMSFLGRISRLEMRDGVLVLQD</sequence>
<dbReference type="AlphaFoldDB" id="A0A0D6JJU2"/>
<evidence type="ECO:0000313" key="1">
    <source>
        <dbReference type="EMBL" id="CPR21905.1"/>
    </source>
</evidence>
<keyword evidence="1" id="KW-0378">Hydrolase</keyword>
<dbReference type="NCBIfam" id="TIGR02281">
    <property type="entry name" value="clan_AA_DTGA"/>
    <property type="match status" value="1"/>
</dbReference>
<accession>A0A0D6JJU2</accession>
<dbReference type="RefSeq" id="WP_076605408.1">
    <property type="nucleotide sequence ID" value="NZ_LN829118.1"/>
</dbReference>
<proteinExistence type="predicted"/>
<reference evidence="2" key="1">
    <citation type="submission" date="2015-02" db="EMBL/GenBank/DDBJ databases">
        <authorList>
            <person name="Chooi Y.-H."/>
        </authorList>
    </citation>
    <scope>NUCLEOTIDE SEQUENCE [LARGE SCALE GENOMIC DNA]</scope>
    <source>
        <strain evidence="2">strain Y</strain>
    </source>
</reference>
<gene>
    <name evidence="1" type="ORF">YBN1229_v1_3338</name>
</gene>
<dbReference type="Proteomes" id="UP000033187">
    <property type="component" value="Chromosome 1"/>
</dbReference>
<dbReference type="InterPro" id="IPR034122">
    <property type="entry name" value="Retropepsin-like_bacterial"/>
</dbReference>
<dbReference type="InterPro" id="IPR021109">
    <property type="entry name" value="Peptidase_aspartic_dom_sf"/>
</dbReference>
<dbReference type="OrthoDB" id="7595324at2"/>
<protein>
    <submittedName>
        <fullName evidence="1">Aspartyl protease</fullName>
    </submittedName>
</protein>
<dbReference type="SUPFAM" id="SSF50630">
    <property type="entry name" value="Acid proteases"/>
    <property type="match status" value="1"/>
</dbReference>
<keyword evidence="1" id="KW-0645">Protease</keyword>
<dbReference type="GO" id="GO:0004190">
    <property type="term" value="F:aspartic-type endopeptidase activity"/>
    <property type="evidence" value="ECO:0007669"/>
    <property type="project" value="InterPro"/>
</dbReference>
<dbReference type="GO" id="GO:0006508">
    <property type="term" value="P:proteolysis"/>
    <property type="evidence" value="ECO:0007669"/>
    <property type="project" value="UniProtKB-KW"/>
</dbReference>
<dbReference type="KEGG" id="fiy:BN1229_v1_3338"/>
<dbReference type="InterPro" id="IPR011969">
    <property type="entry name" value="Clan_AA_Asp_peptidase_C"/>
</dbReference>